<reference evidence="3 4" key="1">
    <citation type="submission" date="2019-07" db="EMBL/GenBank/DDBJ databases">
        <title>Genome sequencing for Ferrovibrio sp. K5.</title>
        <authorList>
            <person name="Park S.-J."/>
        </authorList>
    </citation>
    <scope>NUCLEOTIDE SEQUENCE [LARGE SCALE GENOMIC DNA]</scope>
    <source>
        <strain evidence="3 4">K5</strain>
    </source>
</reference>
<dbReference type="OrthoDB" id="9771666at2"/>
<keyword evidence="1" id="KW-0378">Hydrolase</keyword>
<dbReference type="GO" id="GO:0052689">
    <property type="term" value="F:carboxylic ester hydrolase activity"/>
    <property type="evidence" value="ECO:0007669"/>
    <property type="project" value="UniProtKB-ARBA"/>
</dbReference>
<evidence type="ECO:0000313" key="4">
    <source>
        <dbReference type="Proteomes" id="UP000317496"/>
    </source>
</evidence>
<dbReference type="InterPro" id="IPR002925">
    <property type="entry name" value="Dienelactn_hydro"/>
</dbReference>
<proteinExistence type="predicted"/>
<accession>A0A516GYF1</accession>
<evidence type="ECO:0000256" key="1">
    <source>
        <dbReference type="ARBA" id="ARBA00022801"/>
    </source>
</evidence>
<dbReference type="InterPro" id="IPR050261">
    <property type="entry name" value="FrsA_esterase"/>
</dbReference>
<dbReference type="EMBL" id="CP041636">
    <property type="protein sequence ID" value="QDO96568.1"/>
    <property type="molecule type" value="Genomic_DNA"/>
</dbReference>
<dbReference type="SUPFAM" id="SSF53474">
    <property type="entry name" value="alpha/beta-Hydrolases"/>
    <property type="match status" value="1"/>
</dbReference>
<dbReference type="Pfam" id="PF01738">
    <property type="entry name" value="DLH"/>
    <property type="match status" value="1"/>
</dbReference>
<dbReference type="PANTHER" id="PTHR22946">
    <property type="entry name" value="DIENELACTONE HYDROLASE DOMAIN-CONTAINING PROTEIN-RELATED"/>
    <property type="match status" value="1"/>
</dbReference>
<dbReference type="KEGG" id="fer:FNB15_04445"/>
<dbReference type="Proteomes" id="UP000317496">
    <property type="component" value="Chromosome"/>
</dbReference>
<gene>
    <name evidence="3" type="ORF">FNB15_04445</name>
</gene>
<feature type="domain" description="Dienelactone hydrolase" evidence="2">
    <location>
        <begin position="126"/>
        <end position="342"/>
    </location>
</feature>
<name>A0A516GYF1_9PROT</name>
<protein>
    <submittedName>
        <fullName evidence="3">Prolyl oligopeptidase family serine peptidase</fullName>
    </submittedName>
</protein>
<evidence type="ECO:0000259" key="2">
    <source>
        <dbReference type="Pfam" id="PF01738"/>
    </source>
</evidence>
<dbReference type="PANTHER" id="PTHR22946:SF9">
    <property type="entry name" value="POLYKETIDE TRANSFERASE AF380"/>
    <property type="match status" value="1"/>
</dbReference>
<dbReference type="Gene3D" id="3.40.50.1820">
    <property type="entry name" value="alpha/beta hydrolase"/>
    <property type="match status" value="1"/>
</dbReference>
<organism evidence="3 4">
    <name type="scientific">Ferrovibrio terrae</name>
    <dbReference type="NCBI Taxonomy" id="2594003"/>
    <lineage>
        <taxon>Bacteria</taxon>
        <taxon>Pseudomonadati</taxon>
        <taxon>Pseudomonadota</taxon>
        <taxon>Alphaproteobacteria</taxon>
        <taxon>Rhodospirillales</taxon>
        <taxon>Rhodospirillaceae</taxon>
        <taxon>Ferrovibrio</taxon>
    </lineage>
</organism>
<dbReference type="AlphaFoldDB" id="A0A516GYF1"/>
<evidence type="ECO:0000313" key="3">
    <source>
        <dbReference type="EMBL" id="QDO96568.1"/>
    </source>
</evidence>
<dbReference type="InterPro" id="IPR029058">
    <property type="entry name" value="AB_hydrolase_fold"/>
</dbReference>
<sequence length="401" mass="42807">MEDRAGRLDVADILETPPAGLLGSGAERDVGALSLICNRAKRPNTAEVRPVLPVRPSLVIVITGRLQPPGRGAMRLKAGVWGTALALWLLTVALAPGSARNDARAQTREILEFTSPSRNGPVTVKAELFLPEGINGKMPAMVIHHGSGGVSNTREYAYAREFTKMGVASIVPDSFTPRGVKSTVEDQTTVSSNDMIADAFNALKLAAVHPRLDPDRIGITGFSKGGTVAMRTGLQIMVNRHVPNGPRFALHVPFYAGCDNMYLNMRTTGAPMLVLIGGADTYVGPQRCIDAVERMRAAGSKVDMVIYPNAQHGWDGVGRPWSYPNGENYSKCTYVEQADRRWVEQTTGLTTTGSDGKAVVENARKALAACKTLGVSGAPDEAVKAQSLEALKGAMKAAFKL</sequence>
<keyword evidence="4" id="KW-1185">Reference proteome</keyword>